<dbReference type="InterPro" id="IPR021514">
    <property type="entry name" value="DUF3176"/>
</dbReference>
<keyword evidence="2" id="KW-1133">Transmembrane helix</keyword>
<feature type="region of interest" description="Disordered" evidence="1">
    <location>
        <begin position="29"/>
        <end position="49"/>
    </location>
</feature>
<dbReference type="Proteomes" id="UP000700596">
    <property type="component" value="Unassembled WGS sequence"/>
</dbReference>
<dbReference type="Pfam" id="PF11374">
    <property type="entry name" value="DUF3176"/>
    <property type="match status" value="1"/>
</dbReference>
<comment type="caution">
    <text evidence="3">The sequence shown here is derived from an EMBL/GenBank/DDBJ whole genome shotgun (WGS) entry which is preliminary data.</text>
</comment>
<feature type="transmembrane region" description="Helical" evidence="2">
    <location>
        <begin position="580"/>
        <end position="603"/>
    </location>
</feature>
<protein>
    <submittedName>
        <fullName evidence="3">Uncharacterized protein</fullName>
    </submittedName>
</protein>
<reference evidence="3" key="1">
    <citation type="journal article" date="2021" name="Nat. Commun.">
        <title>Genetic determinants of endophytism in the Arabidopsis root mycobiome.</title>
        <authorList>
            <person name="Mesny F."/>
            <person name="Miyauchi S."/>
            <person name="Thiergart T."/>
            <person name="Pickel B."/>
            <person name="Atanasova L."/>
            <person name="Karlsson M."/>
            <person name="Huettel B."/>
            <person name="Barry K.W."/>
            <person name="Haridas S."/>
            <person name="Chen C."/>
            <person name="Bauer D."/>
            <person name="Andreopoulos W."/>
            <person name="Pangilinan J."/>
            <person name="LaButti K."/>
            <person name="Riley R."/>
            <person name="Lipzen A."/>
            <person name="Clum A."/>
            <person name="Drula E."/>
            <person name="Henrissat B."/>
            <person name="Kohler A."/>
            <person name="Grigoriev I.V."/>
            <person name="Martin F.M."/>
            <person name="Hacquard S."/>
        </authorList>
    </citation>
    <scope>NUCLEOTIDE SEQUENCE</scope>
    <source>
        <strain evidence="3">MPI-CAGE-CH-0243</strain>
    </source>
</reference>
<organism evidence="3 4">
    <name type="scientific">Dendryphion nanum</name>
    <dbReference type="NCBI Taxonomy" id="256645"/>
    <lineage>
        <taxon>Eukaryota</taxon>
        <taxon>Fungi</taxon>
        <taxon>Dikarya</taxon>
        <taxon>Ascomycota</taxon>
        <taxon>Pezizomycotina</taxon>
        <taxon>Dothideomycetes</taxon>
        <taxon>Pleosporomycetidae</taxon>
        <taxon>Pleosporales</taxon>
        <taxon>Torulaceae</taxon>
        <taxon>Dendryphion</taxon>
    </lineage>
</organism>
<dbReference type="PANTHER" id="PTHR35394">
    <property type="entry name" value="DUF3176 DOMAIN-CONTAINING PROTEIN"/>
    <property type="match status" value="1"/>
</dbReference>
<sequence length="676" mass="73355">MDIDREKRPLTAAVADNVSVEGQIIDNTGGHSASRANSPSPSSPTASNKKKVHFPEWGFECLCLLLAIAALAAMVIFIATAQNQPMTAWRRRHYNISINAVVAIFSALLKGTCMYIVAEVIGQTKWHWFEQAHRLSDFKRIDNASRGPWGSTQLFCRMRVPALARLGAFVTIIAMAVDPFTQNIIATSNCQTPSKNQTVLVPTADSYTSQISSMARNEKPSPGDFTLWGIDRHVLGGALKASVYGGLFGTSTTVINASIARPSCPGINCTFPRYSTLGVCHRCADITASISKACDPQPSTQDNVFRPPCKWSLPNGQLLRNYASSDDYYNSTNGKIDNLYMNFAIINSTLSTITLPHVPGTFTNVSILANVTSNPNCTTDAGVLFFECGNQIGVPTMELRTIAIECSLFPCTRTYTASVVNGAVVETEVKRSFGNGSWMSDHGEWRGAMLPNDIIINPGDDCKAKWSLNKGGDKPPCTFTANSRFTMALGNFFWGFWNGTVTGKYYGTAWSNNDALEILHGKGVTNLTYIDHIFAGITDSMTAAIRLTGTRFDGSVGYGGGQGDVTGKVLLADTCIDVRWGWIALPSAVALFTLVLLVSTVVFDRVARKQPAWKTSALPLVFHGFDIAEFASKGPLLTTKEMEKEAEGLWVRLSDQTSGSIRLKTCRAQGVDGKDS</sequence>
<evidence type="ECO:0000313" key="3">
    <source>
        <dbReference type="EMBL" id="KAH7119981.1"/>
    </source>
</evidence>
<evidence type="ECO:0000256" key="2">
    <source>
        <dbReference type="SAM" id="Phobius"/>
    </source>
</evidence>
<dbReference type="EMBL" id="JAGMWT010000011">
    <property type="protein sequence ID" value="KAH7119981.1"/>
    <property type="molecule type" value="Genomic_DNA"/>
</dbReference>
<feature type="transmembrane region" description="Helical" evidence="2">
    <location>
        <begin position="57"/>
        <end position="78"/>
    </location>
</feature>
<accession>A0A9P9DK04</accession>
<dbReference type="PANTHER" id="PTHR35394:SF5">
    <property type="entry name" value="DUF3176 DOMAIN-CONTAINING PROTEIN"/>
    <property type="match status" value="1"/>
</dbReference>
<keyword evidence="4" id="KW-1185">Reference proteome</keyword>
<feature type="transmembrane region" description="Helical" evidence="2">
    <location>
        <begin position="98"/>
        <end position="118"/>
    </location>
</feature>
<keyword evidence="2" id="KW-0812">Transmembrane</keyword>
<gene>
    <name evidence="3" type="ORF">B0J11DRAFT_617002</name>
</gene>
<name>A0A9P9DK04_9PLEO</name>
<feature type="compositionally biased region" description="Low complexity" evidence="1">
    <location>
        <begin position="32"/>
        <end position="47"/>
    </location>
</feature>
<evidence type="ECO:0000313" key="4">
    <source>
        <dbReference type="Proteomes" id="UP000700596"/>
    </source>
</evidence>
<proteinExistence type="predicted"/>
<dbReference type="AlphaFoldDB" id="A0A9P9DK04"/>
<dbReference type="OrthoDB" id="5376804at2759"/>
<evidence type="ECO:0000256" key="1">
    <source>
        <dbReference type="SAM" id="MobiDB-lite"/>
    </source>
</evidence>
<keyword evidence="2" id="KW-0472">Membrane</keyword>